<proteinExistence type="inferred from homology"/>
<comment type="catalytic activity">
    <reaction evidence="7">
        <text>adenosine + H2O + H(+) = inosine + NH4(+)</text>
        <dbReference type="Rhea" id="RHEA:24408"/>
        <dbReference type="ChEBI" id="CHEBI:15377"/>
        <dbReference type="ChEBI" id="CHEBI:15378"/>
        <dbReference type="ChEBI" id="CHEBI:16335"/>
        <dbReference type="ChEBI" id="CHEBI:17596"/>
        <dbReference type="ChEBI" id="CHEBI:28938"/>
        <dbReference type="EC" id="3.5.4.4"/>
    </reaction>
    <physiologicalReaction direction="left-to-right" evidence="7">
        <dbReference type="Rhea" id="RHEA:24409"/>
    </physiologicalReaction>
</comment>
<dbReference type="Proteomes" id="UP000218644">
    <property type="component" value="Unassembled WGS sequence"/>
</dbReference>
<evidence type="ECO:0000256" key="1">
    <source>
        <dbReference type="ARBA" id="ARBA00000553"/>
    </source>
</evidence>
<dbReference type="SUPFAM" id="SSF64438">
    <property type="entry name" value="CNF1/YfiH-like putative cysteine hydrolases"/>
    <property type="match status" value="1"/>
</dbReference>
<keyword evidence="3" id="KW-0808">Transferase</keyword>
<comment type="catalytic activity">
    <reaction evidence="8">
        <text>adenosine + phosphate = alpha-D-ribose 1-phosphate + adenine</text>
        <dbReference type="Rhea" id="RHEA:27642"/>
        <dbReference type="ChEBI" id="CHEBI:16335"/>
        <dbReference type="ChEBI" id="CHEBI:16708"/>
        <dbReference type="ChEBI" id="CHEBI:43474"/>
        <dbReference type="ChEBI" id="CHEBI:57720"/>
        <dbReference type="EC" id="2.4.2.1"/>
    </reaction>
    <physiologicalReaction direction="left-to-right" evidence="8">
        <dbReference type="Rhea" id="RHEA:27643"/>
    </physiologicalReaction>
</comment>
<dbReference type="InterPro" id="IPR038371">
    <property type="entry name" value="Cu_polyphenol_OxRdtase_sf"/>
</dbReference>
<evidence type="ECO:0000256" key="7">
    <source>
        <dbReference type="ARBA" id="ARBA00047989"/>
    </source>
</evidence>
<dbReference type="PANTHER" id="PTHR30616:SF2">
    <property type="entry name" value="PURINE NUCLEOSIDE PHOSPHORYLASE LACC1"/>
    <property type="match status" value="1"/>
</dbReference>
<dbReference type="CDD" id="cd16833">
    <property type="entry name" value="YfiH"/>
    <property type="match status" value="1"/>
</dbReference>
<evidence type="ECO:0000256" key="3">
    <source>
        <dbReference type="ARBA" id="ARBA00022679"/>
    </source>
</evidence>
<dbReference type="EMBL" id="NSJD01000003">
    <property type="protein sequence ID" value="PAT40952.1"/>
    <property type="molecule type" value="Genomic_DNA"/>
</dbReference>
<comment type="similarity">
    <text evidence="2">Belongs to the purine nucleoside phosphorylase YfiH/LACC1 family.</text>
</comment>
<evidence type="ECO:0000256" key="8">
    <source>
        <dbReference type="ARBA" id="ARBA00048968"/>
    </source>
</evidence>
<comment type="caution">
    <text evidence="10">The sequence shown here is derived from an EMBL/GenBank/DDBJ whole genome shotgun (WGS) entry which is preliminary data.</text>
</comment>
<dbReference type="PANTHER" id="PTHR30616">
    <property type="entry name" value="UNCHARACTERIZED PROTEIN YFIH"/>
    <property type="match status" value="1"/>
</dbReference>
<dbReference type="InterPro" id="IPR003730">
    <property type="entry name" value="Cu_polyphenol_OxRdtase"/>
</dbReference>
<dbReference type="Pfam" id="PF02578">
    <property type="entry name" value="Cu-oxidase_4"/>
    <property type="match status" value="1"/>
</dbReference>
<dbReference type="AlphaFoldDB" id="A0A2A2ATE1"/>
<keyword evidence="5" id="KW-0378">Hydrolase</keyword>
<keyword evidence="4" id="KW-0479">Metal-binding</keyword>
<accession>A0A2A2ATE1</accession>
<evidence type="ECO:0000256" key="5">
    <source>
        <dbReference type="ARBA" id="ARBA00022801"/>
    </source>
</evidence>
<dbReference type="GO" id="GO:0016787">
    <property type="term" value="F:hydrolase activity"/>
    <property type="evidence" value="ECO:0007669"/>
    <property type="project" value="UniProtKB-KW"/>
</dbReference>
<name>A0A2A2ATE1_9BURK</name>
<protein>
    <submittedName>
        <fullName evidence="10">Laccase</fullName>
    </submittedName>
</protein>
<comment type="catalytic activity">
    <reaction evidence="1">
        <text>inosine + phosphate = alpha-D-ribose 1-phosphate + hypoxanthine</text>
        <dbReference type="Rhea" id="RHEA:27646"/>
        <dbReference type="ChEBI" id="CHEBI:17368"/>
        <dbReference type="ChEBI" id="CHEBI:17596"/>
        <dbReference type="ChEBI" id="CHEBI:43474"/>
        <dbReference type="ChEBI" id="CHEBI:57720"/>
        <dbReference type="EC" id="2.4.2.1"/>
    </reaction>
    <physiologicalReaction direction="left-to-right" evidence="1">
        <dbReference type="Rhea" id="RHEA:27647"/>
    </physiologicalReaction>
</comment>
<gene>
    <name evidence="10" type="ORF">CK623_04085</name>
</gene>
<evidence type="ECO:0000313" key="11">
    <source>
        <dbReference type="Proteomes" id="UP000218644"/>
    </source>
</evidence>
<evidence type="ECO:0000313" key="10">
    <source>
        <dbReference type="EMBL" id="PAT40952.1"/>
    </source>
</evidence>
<comment type="catalytic activity">
    <reaction evidence="9">
        <text>S-methyl-5'-thioadenosine + phosphate = 5-(methylsulfanyl)-alpha-D-ribose 1-phosphate + adenine</text>
        <dbReference type="Rhea" id="RHEA:11852"/>
        <dbReference type="ChEBI" id="CHEBI:16708"/>
        <dbReference type="ChEBI" id="CHEBI:17509"/>
        <dbReference type="ChEBI" id="CHEBI:43474"/>
        <dbReference type="ChEBI" id="CHEBI:58533"/>
        <dbReference type="EC" id="2.4.2.28"/>
    </reaction>
    <physiologicalReaction direction="left-to-right" evidence="9">
        <dbReference type="Rhea" id="RHEA:11853"/>
    </physiologicalReaction>
</comment>
<sequence>MPCPSSPFIPIAAPGLHTLQLDDGRTLALLRPDWPAPPWVRALFTTRQGGCSPAPWDGWNLGDHVGDAPARVAANRALLQRAMTALDARAPQPVFVQQVHGCDVLPLDALSRDGLQSAEPGCNGSDCDAAVGQRTAPLVADAALASQPGLACTMLVADCLPVLLAHRQARVVAAIHAGWRGLAGQNGQGVLEHSLAQFAQAVQQRCGLPAAQAARDTLAWLGPCIGPAAFEVGAEVRQAFLAGQPASAQAAVARCFSAPSSAQSPTPSAAQARPAPGTADQMRWYANLPALARQRLQALGVEAVYGNDGSAPWCTLGNAQWFFSHRRDARRLGSSGRMAACIWIDEAQPLPQ</sequence>
<evidence type="ECO:0000256" key="9">
    <source>
        <dbReference type="ARBA" id="ARBA00049893"/>
    </source>
</evidence>
<organism evidence="10 11">
    <name type="scientific">Vandammella animalimorsus</name>
    <dbReference type="NCBI Taxonomy" id="2029117"/>
    <lineage>
        <taxon>Bacteria</taxon>
        <taxon>Pseudomonadati</taxon>
        <taxon>Pseudomonadota</taxon>
        <taxon>Betaproteobacteria</taxon>
        <taxon>Burkholderiales</taxon>
        <taxon>Comamonadaceae</taxon>
        <taxon>Vandammella</taxon>
    </lineage>
</organism>
<evidence type="ECO:0000256" key="4">
    <source>
        <dbReference type="ARBA" id="ARBA00022723"/>
    </source>
</evidence>
<dbReference type="InterPro" id="IPR011324">
    <property type="entry name" value="Cytotoxic_necrot_fac-like_cat"/>
</dbReference>
<evidence type="ECO:0000256" key="6">
    <source>
        <dbReference type="ARBA" id="ARBA00022833"/>
    </source>
</evidence>
<dbReference type="GO" id="GO:0017061">
    <property type="term" value="F:S-methyl-5-thioadenosine phosphorylase activity"/>
    <property type="evidence" value="ECO:0007669"/>
    <property type="project" value="UniProtKB-EC"/>
</dbReference>
<dbReference type="Gene3D" id="3.60.140.10">
    <property type="entry name" value="CNF1/YfiH-like putative cysteine hydrolases"/>
    <property type="match status" value="1"/>
</dbReference>
<dbReference type="GO" id="GO:0005507">
    <property type="term" value="F:copper ion binding"/>
    <property type="evidence" value="ECO:0007669"/>
    <property type="project" value="TreeGrafter"/>
</dbReference>
<dbReference type="RefSeq" id="WP_095556454.1">
    <property type="nucleotide sequence ID" value="NZ_NSJD01000003.1"/>
</dbReference>
<evidence type="ECO:0000256" key="2">
    <source>
        <dbReference type="ARBA" id="ARBA00007353"/>
    </source>
</evidence>
<reference evidence="10 11" key="1">
    <citation type="submission" date="2017-08" db="EMBL/GenBank/DDBJ databases">
        <title>WGS of Clinical strains of the CDC Group NO-1 linked to zoonotic infections in humans.</title>
        <authorList>
            <person name="Bernier A.-M."/>
            <person name="Bernard K."/>
        </authorList>
    </citation>
    <scope>NUCLEOTIDE SEQUENCE [LARGE SCALE GENOMIC DNA]</scope>
    <source>
        <strain evidence="10 11">NML79-0751</strain>
    </source>
</reference>
<keyword evidence="6" id="KW-0862">Zinc</keyword>